<comment type="cofactor">
    <cofactor evidence="1">
        <name>Mg(2+)</name>
        <dbReference type="ChEBI" id="CHEBI:18420"/>
    </cofactor>
</comment>
<keyword evidence="9" id="KW-0460">Magnesium</keyword>
<dbReference type="KEGG" id="ddu:GF1_20820"/>
<evidence type="ECO:0000256" key="6">
    <source>
        <dbReference type="ARBA" id="ARBA00022695"/>
    </source>
</evidence>
<keyword evidence="4 11" id="KW-0808">Transferase</keyword>
<organism evidence="13 14">
    <name type="scientific">Desulfolithobacter dissulfuricans</name>
    <dbReference type="NCBI Taxonomy" id="2795293"/>
    <lineage>
        <taxon>Bacteria</taxon>
        <taxon>Pseudomonadati</taxon>
        <taxon>Thermodesulfobacteriota</taxon>
        <taxon>Desulfobulbia</taxon>
        <taxon>Desulfobulbales</taxon>
        <taxon>Desulfobulbaceae</taxon>
        <taxon>Desulfolithobacter</taxon>
    </lineage>
</organism>
<dbReference type="InterPro" id="IPR002646">
    <property type="entry name" value="PolA_pol_head_dom"/>
</dbReference>
<accession>A0A915U1J1</accession>
<dbReference type="GO" id="GO:0008033">
    <property type="term" value="P:tRNA processing"/>
    <property type="evidence" value="ECO:0007669"/>
    <property type="project" value="UniProtKB-KW"/>
</dbReference>
<evidence type="ECO:0000313" key="14">
    <source>
        <dbReference type="Proteomes" id="UP001063350"/>
    </source>
</evidence>
<comment type="similarity">
    <text evidence="2 11">Belongs to the tRNA nucleotidyltransferase/poly(A) polymerase family.</text>
</comment>
<reference evidence="13" key="1">
    <citation type="submission" date="2020-12" db="EMBL/GenBank/DDBJ databases">
        <title>Desulfobium dissulfuricans gen. nov., sp. nov., a novel mesophilic, sulfate-reducing bacterium isolated from a deep-sea hydrothermal vent.</title>
        <authorList>
            <person name="Hashimoto Y."/>
            <person name="Tame A."/>
            <person name="Sawayama S."/>
            <person name="Miyazaki J."/>
            <person name="Takai K."/>
            <person name="Nakagawa S."/>
        </authorList>
    </citation>
    <scope>NUCLEOTIDE SEQUENCE</scope>
    <source>
        <strain evidence="13">GF1</strain>
    </source>
</reference>
<dbReference type="SUPFAM" id="SSF81301">
    <property type="entry name" value="Nucleotidyltransferase"/>
    <property type="match status" value="1"/>
</dbReference>
<evidence type="ECO:0000256" key="4">
    <source>
        <dbReference type="ARBA" id="ARBA00022679"/>
    </source>
</evidence>
<dbReference type="Gene3D" id="3.30.460.10">
    <property type="entry name" value="Beta Polymerase, domain 2"/>
    <property type="match status" value="1"/>
</dbReference>
<dbReference type="GO" id="GO:0000166">
    <property type="term" value="F:nucleotide binding"/>
    <property type="evidence" value="ECO:0007669"/>
    <property type="project" value="UniProtKB-KW"/>
</dbReference>
<keyword evidence="3" id="KW-0820">tRNA-binding</keyword>
<sequence length="521" mass="58607">MWEHGEETRKNIAGDLLRELFPAGILTALAGIYAKRRGAVYLTGGTVRDLLMGRTPADIDLTVDHRAQAWAADFVRETRGTYVELGRDEDAARVVCREVVVDFTSFRGMADHIEADLRERDVTVNAMAVDLCPLLRGGGAGENGQPQEPGQARGPVPAEMAGEWLPVIDPLGGVEDLEKRRIRVTSNRAFRDDPLRLLRVFRFSATLDFTIDDDTLDLARRQRDTLNRVAPERIRHELNLIMASDRAFPSFGSMAGIGLLWEVVPELQAGVGMEQPASHHLDVFAHCLEALRWMERIVEDPGRFYPGQAERMGSYLEGPRRVVQLKWAALLHDVGKPVTFTIDEDRGGRITFYNHDQVGARICRDIGRRLRCSNEDILVISTLVAAHMRPFHLSNVMRRDQEVSLKACLRLIRSLGEHLPGLFLLGMADALAGRGDARPEEMEAELARLFARVEQVRREHVEPVRQGKPLLTGRDLIEELHLSPGPIFKEILEAVEEAHMEKKIHTRDQALVLARTLVEKR</sequence>
<evidence type="ECO:0000256" key="5">
    <source>
        <dbReference type="ARBA" id="ARBA00022694"/>
    </source>
</evidence>
<dbReference type="AlphaFoldDB" id="A0A915U1J1"/>
<dbReference type="CDD" id="cd00077">
    <property type="entry name" value="HDc"/>
    <property type="match status" value="1"/>
</dbReference>
<dbReference type="GO" id="GO:0016779">
    <property type="term" value="F:nucleotidyltransferase activity"/>
    <property type="evidence" value="ECO:0007669"/>
    <property type="project" value="UniProtKB-KW"/>
</dbReference>
<evidence type="ECO:0000256" key="2">
    <source>
        <dbReference type="ARBA" id="ARBA00007265"/>
    </source>
</evidence>
<evidence type="ECO:0000256" key="9">
    <source>
        <dbReference type="ARBA" id="ARBA00022842"/>
    </source>
</evidence>
<name>A0A915U1J1_9BACT</name>
<dbReference type="Gene3D" id="1.10.3090.10">
    <property type="entry name" value="cca-adding enzyme, domain 2"/>
    <property type="match status" value="1"/>
</dbReference>
<keyword evidence="8" id="KW-0547">Nucleotide-binding</keyword>
<evidence type="ECO:0000259" key="12">
    <source>
        <dbReference type="SMART" id="SM00471"/>
    </source>
</evidence>
<dbReference type="InterPro" id="IPR043519">
    <property type="entry name" value="NT_sf"/>
</dbReference>
<dbReference type="Pfam" id="PF12627">
    <property type="entry name" value="PolyA_pol_RNAbd"/>
    <property type="match status" value="1"/>
</dbReference>
<evidence type="ECO:0000256" key="1">
    <source>
        <dbReference type="ARBA" id="ARBA00001946"/>
    </source>
</evidence>
<gene>
    <name evidence="13" type="ORF">GF1_20820</name>
</gene>
<dbReference type="Pfam" id="PF01743">
    <property type="entry name" value="PolyA_pol"/>
    <property type="match status" value="1"/>
</dbReference>
<evidence type="ECO:0000313" key="13">
    <source>
        <dbReference type="EMBL" id="BCO09706.1"/>
    </source>
</evidence>
<dbReference type="SMART" id="SM00471">
    <property type="entry name" value="HDc"/>
    <property type="match status" value="1"/>
</dbReference>
<dbReference type="NCBIfam" id="TIGR00277">
    <property type="entry name" value="HDIG"/>
    <property type="match status" value="1"/>
</dbReference>
<evidence type="ECO:0000256" key="10">
    <source>
        <dbReference type="ARBA" id="ARBA00022884"/>
    </source>
</evidence>
<evidence type="ECO:0000256" key="8">
    <source>
        <dbReference type="ARBA" id="ARBA00022741"/>
    </source>
</evidence>
<dbReference type="SUPFAM" id="SSF81891">
    <property type="entry name" value="Poly A polymerase C-terminal region-like"/>
    <property type="match status" value="1"/>
</dbReference>
<dbReference type="PANTHER" id="PTHR47545:SF2">
    <property type="entry name" value="CC-ADDING TRNA NUCLEOTIDYLTRANSFERASE"/>
    <property type="match status" value="1"/>
</dbReference>
<dbReference type="EMBL" id="AP024233">
    <property type="protein sequence ID" value="BCO09706.1"/>
    <property type="molecule type" value="Genomic_DNA"/>
</dbReference>
<keyword evidence="5" id="KW-0819">tRNA processing</keyword>
<dbReference type="GO" id="GO:0046872">
    <property type="term" value="F:metal ion binding"/>
    <property type="evidence" value="ECO:0007669"/>
    <property type="project" value="UniProtKB-KW"/>
</dbReference>
<keyword evidence="6 13" id="KW-0548">Nucleotidyltransferase</keyword>
<dbReference type="GO" id="GO:0000049">
    <property type="term" value="F:tRNA binding"/>
    <property type="evidence" value="ECO:0007669"/>
    <property type="project" value="UniProtKB-KW"/>
</dbReference>
<feature type="domain" description="HD/PDEase" evidence="12">
    <location>
        <begin position="279"/>
        <end position="443"/>
    </location>
</feature>
<keyword evidence="7" id="KW-0479">Metal-binding</keyword>
<proteinExistence type="inferred from homology"/>
<dbReference type="InterPro" id="IPR003607">
    <property type="entry name" value="HD/PDEase_dom"/>
</dbReference>
<evidence type="ECO:0000256" key="3">
    <source>
        <dbReference type="ARBA" id="ARBA00022555"/>
    </source>
</evidence>
<dbReference type="Proteomes" id="UP001063350">
    <property type="component" value="Chromosome"/>
</dbReference>
<dbReference type="RefSeq" id="WP_267926459.1">
    <property type="nucleotide sequence ID" value="NZ_AP024233.1"/>
</dbReference>
<dbReference type="InterPro" id="IPR006675">
    <property type="entry name" value="HDIG_dom"/>
</dbReference>
<evidence type="ECO:0000256" key="11">
    <source>
        <dbReference type="RuleBase" id="RU003953"/>
    </source>
</evidence>
<dbReference type="InterPro" id="IPR006674">
    <property type="entry name" value="HD_domain"/>
</dbReference>
<dbReference type="InterPro" id="IPR050124">
    <property type="entry name" value="tRNA_CCA-adding_enzyme"/>
</dbReference>
<protein>
    <submittedName>
        <fullName evidence="13">Polynucleotide adenylyltransferase</fullName>
    </submittedName>
</protein>
<dbReference type="InterPro" id="IPR032810">
    <property type="entry name" value="CCA-adding_enz_C"/>
</dbReference>
<dbReference type="Pfam" id="PF13735">
    <property type="entry name" value="tRNA_NucTran2_2"/>
    <property type="match status" value="1"/>
</dbReference>
<keyword evidence="14" id="KW-1185">Reference proteome</keyword>
<keyword evidence="10 11" id="KW-0694">RNA-binding</keyword>
<dbReference type="InterPro" id="IPR032828">
    <property type="entry name" value="PolyA_RNA-bd"/>
</dbReference>
<evidence type="ECO:0000256" key="7">
    <source>
        <dbReference type="ARBA" id="ARBA00022723"/>
    </source>
</evidence>
<dbReference type="PANTHER" id="PTHR47545">
    <property type="entry name" value="MULTIFUNCTIONAL CCA PROTEIN"/>
    <property type="match status" value="1"/>
</dbReference>
<dbReference type="Pfam" id="PF01966">
    <property type="entry name" value="HD"/>
    <property type="match status" value="1"/>
</dbReference>